<evidence type="ECO:0000259" key="6">
    <source>
        <dbReference type="Pfam" id="PF01625"/>
    </source>
</evidence>
<proteinExistence type="inferred from homology"/>
<keyword evidence="2 5" id="KW-0560">Oxidoreductase</keyword>
<evidence type="ECO:0000256" key="2">
    <source>
        <dbReference type="ARBA" id="ARBA00023002"/>
    </source>
</evidence>
<evidence type="ECO:0000256" key="3">
    <source>
        <dbReference type="ARBA" id="ARBA00047806"/>
    </source>
</evidence>
<comment type="function">
    <text evidence="5">Has an important function as a repair enzyme for proteins that have been inactivated by oxidation. Catalyzes the reversible oxidation-reduction of methionine sulfoxide in proteins to methionine.</text>
</comment>
<dbReference type="InterPro" id="IPR002569">
    <property type="entry name" value="Met_Sox_Rdtase_MsrA_dom"/>
</dbReference>
<feature type="domain" description="Peptide methionine sulphoxide reductase MsrA" evidence="6">
    <location>
        <begin position="164"/>
        <end position="311"/>
    </location>
</feature>
<dbReference type="PANTHER" id="PTHR43774">
    <property type="entry name" value="PEPTIDE METHIONINE SULFOXIDE REDUCTASE"/>
    <property type="match status" value="1"/>
</dbReference>
<dbReference type="AlphaFoldDB" id="A0A6L8V7Y1"/>
<dbReference type="Gene3D" id="3.30.1060.10">
    <property type="entry name" value="Peptide methionine sulphoxide reductase MsrA"/>
    <property type="match status" value="1"/>
</dbReference>
<dbReference type="Pfam" id="PF12867">
    <property type="entry name" value="DinB_2"/>
    <property type="match status" value="1"/>
</dbReference>
<comment type="similarity">
    <text evidence="1 5">Belongs to the MsrA Met sulfoxide reductase family.</text>
</comment>
<evidence type="ECO:0000256" key="4">
    <source>
        <dbReference type="ARBA" id="ARBA00048782"/>
    </source>
</evidence>
<dbReference type="EC" id="1.8.4.11" evidence="5"/>
<dbReference type="InterPro" id="IPR036509">
    <property type="entry name" value="Met_Sox_Rdtase_MsrA_sf"/>
</dbReference>
<comment type="catalytic activity">
    <reaction evidence="4 5">
        <text>[thioredoxin]-disulfide + L-methionine + H2O = L-methionine (S)-S-oxide + [thioredoxin]-dithiol</text>
        <dbReference type="Rhea" id="RHEA:19993"/>
        <dbReference type="Rhea" id="RHEA-COMP:10698"/>
        <dbReference type="Rhea" id="RHEA-COMP:10700"/>
        <dbReference type="ChEBI" id="CHEBI:15377"/>
        <dbReference type="ChEBI" id="CHEBI:29950"/>
        <dbReference type="ChEBI" id="CHEBI:50058"/>
        <dbReference type="ChEBI" id="CHEBI:57844"/>
        <dbReference type="ChEBI" id="CHEBI:58772"/>
        <dbReference type="EC" id="1.8.4.11"/>
    </reaction>
</comment>
<feature type="active site" evidence="5">
    <location>
        <position position="171"/>
    </location>
</feature>
<evidence type="ECO:0000313" key="9">
    <source>
        <dbReference type="Proteomes" id="UP000481087"/>
    </source>
</evidence>
<evidence type="ECO:0000313" key="8">
    <source>
        <dbReference type="EMBL" id="MZQ86458.1"/>
    </source>
</evidence>
<comment type="catalytic activity">
    <reaction evidence="3 5">
        <text>L-methionyl-[protein] + [thioredoxin]-disulfide + H2O = L-methionyl-(S)-S-oxide-[protein] + [thioredoxin]-dithiol</text>
        <dbReference type="Rhea" id="RHEA:14217"/>
        <dbReference type="Rhea" id="RHEA-COMP:10698"/>
        <dbReference type="Rhea" id="RHEA-COMP:10700"/>
        <dbReference type="Rhea" id="RHEA-COMP:12313"/>
        <dbReference type="Rhea" id="RHEA-COMP:12315"/>
        <dbReference type="ChEBI" id="CHEBI:15377"/>
        <dbReference type="ChEBI" id="CHEBI:16044"/>
        <dbReference type="ChEBI" id="CHEBI:29950"/>
        <dbReference type="ChEBI" id="CHEBI:44120"/>
        <dbReference type="ChEBI" id="CHEBI:50058"/>
        <dbReference type="EC" id="1.8.4.11"/>
    </reaction>
</comment>
<reference evidence="8 9" key="1">
    <citation type="submission" date="2019-12" db="EMBL/GenBank/DDBJ databases">
        <title>Paenibacillus sp. nov. sp. isolated from soil.</title>
        <authorList>
            <person name="Kim J."/>
            <person name="Jeong S.E."/>
            <person name="Jung H.S."/>
            <person name="Jeon C.O."/>
        </authorList>
    </citation>
    <scope>NUCLEOTIDE SEQUENCE [LARGE SCALE GENOMIC DNA]</scope>
    <source>
        <strain evidence="8 9">5J-6</strain>
    </source>
</reference>
<evidence type="ECO:0000256" key="1">
    <source>
        <dbReference type="ARBA" id="ARBA00005591"/>
    </source>
</evidence>
<comment type="caution">
    <text evidence="8">The sequence shown here is derived from an EMBL/GenBank/DDBJ whole genome shotgun (WGS) entry which is preliminary data.</text>
</comment>
<keyword evidence="9" id="KW-1185">Reference proteome</keyword>
<accession>A0A6L8V7Y1</accession>
<dbReference type="PANTHER" id="PTHR43774:SF1">
    <property type="entry name" value="PEPTIDE METHIONINE SULFOXIDE REDUCTASE MSRA 2"/>
    <property type="match status" value="1"/>
</dbReference>
<dbReference type="GO" id="GO:0008113">
    <property type="term" value="F:peptide-methionine (S)-S-oxide reductase activity"/>
    <property type="evidence" value="ECO:0007669"/>
    <property type="project" value="UniProtKB-UniRule"/>
</dbReference>
<dbReference type="Pfam" id="PF01625">
    <property type="entry name" value="PMSR"/>
    <property type="match status" value="1"/>
</dbReference>
<dbReference type="SUPFAM" id="SSF109854">
    <property type="entry name" value="DinB/YfiT-like putative metalloenzymes"/>
    <property type="match status" value="1"/>
</dbReference>
<sequence>MRAEFVFRIFDKHINQLIRVCKQCPPEKRRVIPEGFKNNIHWHLGHVLVITEFDVLSLSEQPSILPESYKSFFAYGSKPADWKEEPPEWDLLISKLKGLRNHIHEVLKDRLDEPVKENFLHAQTISELIYLTAMHMFYHQGIIYGMMKSLESKVTEPQATPSDTAIFAGGCFWHMEETFQQLEGVSNVYTGYTGGRDTNPTYVKVVSNTTDHLESVEVHFNPNEITYEELLQVFWSNIDPTAGGHYGDRGNEHQSAIFYKNNEQKEQAEISRHKLRESKRFNKPIGTKIAAATTFYKAEDEHQNFYEKTRSATKYRMSEFNSGRGFYFE</sequence>
<dbReference type="Proteomes" id="UP000481087">
    <property type="component" value="Unassembled WGS sequence"/>
</dbReference>
<dbReference type="InterPro" id="IPR024775">
    <property type="entry name" value="DinB-like"/>
</dbReference>
<dbReference type="RefSeq" id="WP_161410867.1">
    <property type="nucleotide sequence ID" value="NZ_WTUZ01000039.1"/>
</dbReference>
<evidence type="ECO:0000259" key="7">
    <source>
        <dbReference type="Pfam" id="PF12867"/>
    </source>
</evidence>
<protein>
    <recommendedName>
        <fullName evidence="5">Peptide methionine sulfoxide reductase MsrA</fullName>
        <shortName evidence="5">Protein-methionine-S-oxide reductase</shortName>
        <ecNumber evidence="5">1.8.4.11</ecNumber>
    </recommendedName>
    <alternativeName>
        <fullName evidence="5">Peptide-methionine (S)-S-oxide reductase</fullName>
        <shortName evidence="5">Peptide Met(O) reductase</shortName>
    </alternativeName>
</protein>
<dbReference type="InterPro" id="IPR034660">
    <property type="entry name" value="DinB/YfiT-like"/>
</dbReference>
<feature type="domain" description="DinB-like" evidence="7">
    <location>
        <begin position="10"/>
        <end position="143"/>
    </location>
</feature>
<dbReference type="NCBIfam" id="TIGR00401">
    <property type="entry name" value="msrA"/>
    <property type="match status" value="1"/>
</dbReference>
<dbReference type="SUPFAM" id="SSF55068">
    <property type="entry name" value="Peptide methionine sulfoxide reductase"/>
    <property type="match status" value="1"/>
</dbReference>
<evidence type="ECO:0000256" key="5">
    <source>
        <dbReference type="HAMAP-Rule" id="MF_01401"/>
    </source>
</evidence>
<dbReference type="HAMAP" id="MF_01401">
    <property type="entry name" value="MsrA"/>
    <property type="match status" value="1"/>
</dbReference>
<name>A0A6L8V7Y1_9BACL</name>
<dbReference type="Gene3D" id="1.20.120.450">
    <property type="entry name" value="dinb family like domain"/>
    <property type="match status" value="1"/>
</dbReference>
<gene>
    <name evidence="5 8" type="primary">msrA</name>
    <name evidence="8" type="ORF">GQF01_30585</name>
</gene>
<organism evidence="8 9">
    <name type="scientific">Paenibacillus silvestris</name>
    <dbReference type="NCBI Taxonomy" id="2606219"/>
    <lineage>
        <taxon>Bacteria</taxon>
        <taxon>Bacillati</taxon>
        <taxon>Bacillota</taxon>
        <taxon>Bacilli</taxon>
        <taxon>Bacillales</taxon>
        <taxon>Paenibacillaceae</taxon>
        <taxon>Paenibacillus</taxon>
    </lineage>
</organism>
<dbReference type="EMBL" id="WTUZ01000039">
    <property type="protein sequence ID" value="MZQ86458.1"/>
    <property type="molecule type" value="Genomic_DNA"/>
</dbReference>